<accession>A0ABV2SFX9</accession>
<organism evidence="2 3">
    <name type="scientific">Endozoicomonas lisbonensis</name>
    <dbReference type="NCBI Taxonomy" id="3120522"/>
    <lineage>
        <taxon>Bacteria</taxon>
        <taxon>Pseudomonadati</taxon>
        <taxon>Pseudomonadota</taxon>
        <taxon>Gammaproteobacteria</taxon>
        <taxon>Oceanospirillales</taxon>
        <taxon>Endozoicomonadaceae</taxon>
        <taxon>Endozoicomonas</taxon>
    </lineage>
</organism>
<dbReference type="Gene3D" id="3.20.20.10">
    <property type="entry name" value="Alanine racemase"/>
    <property type="match status" value="1"/>
</dbReference>
<dbReference type="PANTHER" id="PTHR28004:SF2">
    <property type="entry name" value="D-SERINE DEHYDRATASE"/>
    <property type="match status" value="1"/>
</dbReference>
<name>A0ABV2SFX9_9GAMM</name>
<proteinExistence type="predicted"/>
<feature type="domain" description="Alanine racemase N-terminal" evidence="1">
    <location>
        <begin position="50"/>
        <end position="221"/>
    </location>
</feature>
<dbReference type="EMBL" id="JBEWTB010000002">
    <property type="protein sequence ID" value="MET4756662.1"/>
    <property type="molecule type" value="Genomic_DNA"/>
</dbReference>
<comment type="caution">
    <text evidence="2">The sequence shown here is derived from an EMBL/GenBank/DDBJ whole genome shotgun (WGS) entry which is preliminary data.</text>
</comment>
<evidence type="ECO:0000259" key="1">
    <source>
        <dbReference type="Pfam" id="PF01168"/>
    </source>
</evidence>
<dbReference type="RefSeq" id="WP_354010987.1">
    <property type="nucleotide sequence ID" value="NZ_JBEWTA010000001.1"/>
</dbReference>
<sequence length="356" mass="40969">MFWAVVFFLLIVSLLLLFRPEDKGQPHDEYFSTLSSKLPASVSGLPHIMVDLERVNHNLLQVREHLGDTTNIRVVAKSLPCPQLLRYILEQLGSNRLMVFHQPFLNQMLKQFPGCDFLLGKPFPIHLLESFYDQLDPAHRERIGQIQWLIDKQSRLEQYLLFARQNRLQLRVSIELNIGLHRGGVASPEQLAAMLTLIRANRDFLKLSGFMGYESHIAKAPFASMRINARIRAQETYDDYVTILRTDYPDLFRPDLCFNCAGSKTYQLYPLESRGAINDISIGSAFVQPMSFDLPTLQHHQPALFISTPVLKKQEGLTIPYLERLTHLLSWFNDNFRQTFFINGGWWKASPSPPGD</sequence>
<gene>
    <name evidence="2" type="ORF">V5J35_001854</name>
</gene>
<dbReference type="InterPro" id="IPR001608">
    <property type="entry name" value="Ala_racemase_N"/>
</dbReference>
<dbReference type="PANTHER" id="PTHR28004">
    <property type="entry name" value="ZGC:162816-RELATED"/>
    <property type="match status" value="1"/>
</dbReference>
<protein>
    <submittedName>
        <fullName evidence="2">D-serine deaminase-like pyridoxal phosphate-dependent protein</fullName>
    </submittedName>
</protein>
<keyword evidence="3" id="KW-1185">Reference proteome</keyword>
<evidence type="ECO:0000313" key="2">
    <source>
        <dbReference type="EMBL" id="MET4756662.1"/>
    </source>
</evidence>
<dbReference type="Proteomes" id="UP001549366">
    <property type="component" value="Unassembled WGS sequence"/>
</dbReference>
<dbReference type="SUPFAM" id="SSF51419">
    <property type="entry name" value="PLP-binding barrel"/>
    <property type="match status" value="1"/>
</dbReference>
<dbReference type="Pfam" id="PF01168">
    <property type="entry name" value="Ala_racemase_N"/>
    <property type="match status" value="1"/>
</dbReference>
<dbReference type="InterPro" id="IPR029066">
    <property type="entry name" value="PLP-binding_barrel"/>
</dbReference>
<evidence type="ECO:0000313" key="3">
    <source>
        <dbReference type="Proteomes" id="UP001549366"/>
    </source>
</evidence>
<reference evidence="2 3" key="1">
    <citation type="submission" date="2024-06" db="EMBL/GenBank/DDBJ databases">
        <title>Genomic Encyclopedia of Type Strains, Phase V (KMG-V): Genome sequencing to study the core and pangenomes of soil and plant-associated prokaryotes.</title>
        <authorList>
            <person name="Whitman W."/>
        </authorList>
    </citation>
    <scope>NUCLEOTIDE SEQUENCE [LARGE SCALE GENOMIC DNA]</scope>
    <source>
        <strain evidence="2 3">NE40</strain>
    </source>
</reference>
<dbReference type="InterPro" id="IPR051466">
    <property type="entry name" value="D-amino_acid_metab_enzyme"/>
</dbReference>